<reference evidence="7 9" key="1">
    <citation type="journal article" date="2008" name="Science">
        <title>The Physcomitrella genome reveals evolutionary insights into the conquest of land by plants.</title>
        <authorList>
            <person name="Rensing S."/>
            <person name="Lang D."/>
            <person name="Zimmer A."/>
            <person name="Terry A."/>
            <person name="Salamov A."/>
            <person name="Shapiro H."/>
            <person name="Nishiyama T."/>
            <person name="Perroud P.-F."/>
            <person name="Lindquist E."/>
            <person name="Kamisugi Y."/>
            <person name="Tanahashi T."/>
            <person name="Sakakibara K."/>
            <person name="Fujita T."/>
            <person name="Oishi K."/>
            <person name="Shin-I T."/>
            <person name="Kuroki Y."/>
            <person name="Toyoda A."/>
            <person name="Suzuki Y."/>
            <person name="Hashimoto A."/>
            <person name="Yamaguchi K."/>
            <person name="Sugano A."/>
            <person name="Kohara Y."/>
            <person name="Fujiyama A."/>
            <person name="Anterola A."/>
            <person name="Aoki S."/>
            <person name="Ashton N."/>
            <person name="Barbazuk W.B."/>
            <person name="Barker E."/>
            <person name="Bennetzen J."/>
            <person name="Bezanilla M."/>
            <person name="Blankenship R."/>
            <person name="Cho S.H."/>
            <person name="Dutcher S."/>
            <person name="Estelle M."/>
            <person name="Fawcett J.A."/>
            <person name="Gundlach H."/>
            <person name="Hanada K."/>
            <person name="Heyl A."/>
            <person name="Hicks K.A."/>
            <person name="Hugh J."/>
            <person name="Lohr M."/>
            <person name="Mayer K."/>
            <person name="Melkozernov A."/>
            <person name="Murata T."/>
            <person name="Nelson D."/>
            <person name="Pils B."/>
            <person name="Prigge M."/>
            <person name="Reiss B."/>
            <person name="Renner T."/>
            <person name="Rombauts S."/>
            <person name="Rushton P."/>
            <person name="Sanderfoot A."/>
            <person name="Schween G."/>
            <person name="Shiu S.-H."/>
            <person name="Stueber K."/>
            <person name="Theodoulou F.L."/>
            <person name="Tu H."/>
            <person name="Van de Peer Y."/>
            <person name="Verrier P.J."/>
            <person name="Waters E."/>
            <person name="Wood A."/>
            <person name="Yang L."/>
            <person name="Cove D."/>
            <person name="Cuming A."/>
            <person name="Hasebe M."/>
            <person name="Lucas S."/>
            <person name="Mishler D.B."/>
            <person name="Reski R."/>
            <person name="Grigoriev I."/>
            <person name="Quatrano R.S."/>
            <person name="Boore J.L."/>
        </authorList>
    </citation>
    <scope>NUCLEOTIDE SEQUENCE [LARGE SCALE GENOMIC DNA]</scope>
    <source>
        <strain evidence="8 9">cv. Gransden 2004</strain>
    </source>
</reference>
<name>A9RR67_PHYPA</name>
<evidence type="ECO:0000313" key="7">
    <source>
        <dbReference type="EMBL" id="PNR54439.1"/>
    </source>
</evidence>
<keyword evidence="4" id="KW-1133">Transmembrane helix</keyword>
<evidence type="ECO:0000256" key="3">
    <source>
        <dbReference type="ARBA" id="ARBA00022898"/>
    </source>
</evidence>
<dbReference type="SUPFAM" id="SSF53383">
    <property type="entry name" value="PLP-dependent transferases"/>
    <property type="match status" value="1"/>
</dbReference>
<dbReference type="GO" id="GO:0008483">
    <property type="term" value="F:transaminase activity"/>
    <property type="evidence" value="ECO:0000318"/>
    <property type="project" value="GO_Central"/>
</dbReference>
<dbReference type="PANTHER" id="PTHR43795:SF110">
    <property type="entry name" value="ALLIINASE C-TERMINAL DOMAIN-CONTAINING PROTEIN"/>
    <property type="match status" value="1"/>
</dbReference>
<dbReference type="InterPro" id="IPR050478">
    <property type="entry name" value="Ethylene_sulfur-biosynth"/>
</dbReference>
<evidence type="ECO:0000313" key="8">
    <source>
        <dbReference type="EnsemblPlants" id="Pp3c5_24670V3.1"/>
    </source>
</evidence>
<dbReference type="GO" id="GO:0016846">
    <property type="term" value="F:carbon-sulfur lyase activity"/>
    <property type="evidence" value="ECO:0007669"/>
    <property type="project" value="InterPro"/>
</dbReference>
<comment type="similarity">
    <text evidence="2">Belongs to the alliinase family.</text>
</comment>
<dbReference type="InterPro" id="IPR015424">
    <property type="entry name" value="PyrdxlP-dep_Trfase"/>
</dbReference>
<keyword evidence="4" id="KW-0472">Membrane</keyword>
<dbReference type="eggNOG" id="ENOG502QQJV">
    <property type="taxonomic scope" value="Eukaryota"/>
</dbReference>
<dbReference type="OrthoDB" id="2020362at2759"/>
<reference evidence="7 9" key="2">
    <citation type="journal article" date="2018" name="Plant J.">
        <title>The Physcomitrella patens chromosome-scale assembly reveals moss genome structure and evolution.</title>
        <authorList>
            <person name="Lang D."/>
            <person name="Ullrich K.K."/>
            <person name="Murat F."/>
            <person name="Fuchs J."/>
            <person name="Jenkins J."/>
            <person name="Haas F.B."/>
            <person name="Piednoel M."/>
            <person name="Gundlach H."/>
            <person name="Van Bel M."/>
            <person name="Meyberg R."/>
            <person name="Vives C."/>
            <person name="Morata J."/>
            <person name="Symeonidi A."/>
            <person name="Hiss M."/>
            <person name="Muchero W."/>
            <person name="Kamisugi Y."/>
            <person name="Saleh O."/>
            <person name="Blanc G."/>
            <person name="Decker E.L."/>
            <person name="van Gessel N."/>
            <person name="Grimwood J."/>
            <person name="Hayes R.D."/>
            <person name="Graham S.W."/>
            <person name="Gunter L.E."/>
            <person name="McDaniel S.F."/>
            <person name="Hoernstein S.N.W."/>
            <person name="Larsson A."/>
            <person name="Li F.W."/>
            <person name="Perroud P.F."/>
            <person name="Phillips J."/>
            <person name="Ranjan P."/>
            <person name="Rokshar D.S."/>
            <person name="Rothfels C.J."/>
            <person name="Schneider L."/>
            <person name="Shu S."/>
            <person name="Stevenson D.W."/>
            <person name="Thummler F."/>
            <person name="Tillich M."/>
            <person name="Villarreal Aguilar J.C."/>
            <person name="Widiez T."/>
            <person name="Wong G.K."/>
            <person name="Wymore A."/>
            <person name="Zhang Y."/>
            <person name="Zimmer A.D."/>
            <person name="Quatrano R.S."/>
            <person name="Mayer K.F.X."/>
            <person name="Goodstein D."/>
            <person name="Casacuberta J.M."/>
            <person name="Vandepoele K."/>
            <person name="Reski R."/>
            <person name="Cuming A.C."/>
            <person name="Tuskan G.A."/>
            <person name="Maumus F."/>
            <person name="Salse J."/>
            <person name="Schmutz J."/>
            <person name="Rensing S.A."/>
        </authorList>
    </citation>
    <scope>NUCLEOTIDE SEQUENCE [LARGE SCALE GENOMIC DNA]</scope>
    <source>
        <strain evidence="8 9">cv. Gransden 2004</strain>
    </source>
</reference>
<dbReference type="EnsemblPlants" id="Pp3c5_24670V3.2">
    <property type="protein sequence ID" value="Pp3c5_24670V3.2"/>
    <property type="gene ID" value="Pp3c5_24670"/>
</dbReference>
<keyword evidence="3" id="KW-0663">Pyridoxal phosphate</keyword>
<evidence type="ECO:0000256" key="4">
    <source>
        <dbReference type="SAM" id="Phobius"/>
    </source>
</evidence>
<dbReference type="RefSeq" id="XP_024376274.1">
    <property type="nucleotide sequence ID" value="XM_024520506.2"/>
</dbReference>
<dbReference type="InterPro" id="IPR006947">
    <property type="entry name" value="EGF_alliinase"/>
</dbReference>
<evidence type="ECO:0000256" key="2">
    <source>
        <dbReference type="ARBA" id="ARBA00006312"/>
    </source>
</evidence>
<dbReference type="OMA" id="DVMRAKW"/>
<dbReference type="Proteomes" id="UP000006727">
    <property type="component" value="Chromosome 5"/>
</dbReference>
<dbReference type="InterPro" id="IPR015421">
    <property type="entry name" value="PyrdxlP-dep_Trfase_major"/>
</dbReference>
<dbReference type="Gramene" id="Pp3c5_24670V3.3">
    <property type="protein sequence ID" value="Pp3c5_24670V3.3"/>
    <property type="gene ID" value="Pp3c5_24670"/>
</dbReference>
<evidence type="ECO:0000256" key="1">
    <source>
        <dbReference type="ARBA" id="ARBA00001933"/>
    </source>
</evidence>
<keyword evidence="4" id="KW-0812">Transmembrane</keyword>
<protein>
    <recommendedName>
        <fullName evidence="10">Alliinase C-terminal domain-containing protein</fullName>
    </recommendedName>
</protein>
<proteinExistence type="inferred from homology"/>
<dbReference type="AlphaFoldDB" id="A9RR67"/>
<feature type="domain" description="Alliinase C-terminal" evidence="6">
    <location>
        <begin position="128"/>
        <end position="485"/>
    </location>
</feature>
<dbReference type="InterPro" id="IPR015422">
    <property type="entry name" value="PyrdxlP-dep_Trfase_small"/>
</dbReference>
<dbReference type="PaxDb" id="3218-PP1S23_275V6.1"/>
<dbReference type="Gramene" id="Pp3c5_24670V3.1">
    <property type="protein sequence ID" value="Pp3c5_24670V3.1"/>
    <property type="gene ID" value="Pp3c5_24670"/>
</dbReference>
<dbReference type="EnsemblPlants" id="Pp3c5_24670V3.3">
    <property type="protein sequence ID" value="Pp3c5_24670V3.3"/>
    <property type="gene ID" value="Pp3c5_24670"/>
</dbReference>
<evidence type="ECO:0000259" key="6">
    <source>
        <dbReference type="Pfam" id="PF04864"/>
    </source>
</evidence>
<dbReference type="Gramene" id="Pp3c5_24670V3.2">
    <property type="protein sequence ID" value="Pp3c5_24670V3.2"/>
    <property type="gene ID" value="Pp3c5_24670"/>
</dbReference>
<feature type="domain" description="Alliinase EGF-like" evidence="5">
    <location>
        <begin position="72"/>
        <end position="125"/>
    </location>
</feature>
<dbReference type="PANTHER" id="PTHR43795">
    <property type="entry name" value="BIFUNCTIONAL ASPARTATE AMINOTRANSFERASE AND GLUTAMATE/ASPARTATE-PREPHENATE AMINOTRANSFERASE-RELATED"/>
    <property type="match status" value="1"/>
</dbReference>
<dbReference type="Gene3D" id="2.10.25.30">
    <property type="entry name" value="EGF-like, alliinase"/>
    <property type="match status" value="1"/>
</dbReference>
<dbReference type="Gene3D" id="3.90.1150.10">
    <property type="entry name" value="Aspartate Aminotransferase, domain 1"/>
    <property type="match status" value="1"/>
</dbReference>
<feature type="transmembrane region" description="Helical" evidence="4">
    <location>
        <begin position="33"/>
        <end position="53"/>
    </location>
</feature>
<dbReference type="InterPro" id="IPR037029">
    <property type="entry name" value="Alliinase_N_sf"/>
</dbReference>
<comment type="cofactor">
    <cofactor evidence="1">
        <name>pyridoxal 5'-phosphate</name>
        <dbReference type="ChEBI" id="CHEBI:597326"/>
    </cofactor>
</comment>
<evidence type="ECO:0008006" key="10">
    <source>
        <dbReference type="Google" id="ProtNLM"/>
    </source>
</evidence>
<dbReference type="EnsemblPlants" id="Pp3c5_24670V3.1">
    <property type="protein sequence ID" value="Pp3c5_24670V3.1"/>
    <property type="gene ID" value="Pp3c5_24670"/>
</dbReference>
<dbReference type="InterPro" id="IPR006948">
    <property type="entry name" value="Alliinase_C"/>
</dbReference>
<evidence type="ECO:0000313" key="9">
    <source>
        <dbReference type="Proteomes" id="UP000006727"/>
    </source>
</evidence>
<dbReference type="Pfam" id="PF04863">
    <property type="entry name" value="EGF_alliinase"/>
    <property type="match status" value="1"/>
</dbReference>
<dbReference type="GO" id="GO:0006520">
    <property type="term" value="P:amino acid metabolic process"/>
    <property type="evidence" value="ECO:0000318"/>
    <property type="project" value="GO_Central"/>
</dbReference>
<dbReference type="RefSeq" id="XP_024376276.1">
    <property type="nucleotide sequence ID" value="XM_024520508.2"/>
</dbReference>
<sequence>MEADDTSARLLPLASWQSTHKNSTEAKFSLRNVVLYVSLLVNLPALVIVFHPIQGFLWTPPRSEQPAAPQWAEAVQAAERAASKWCSGNGNVFVDTVGIDADGSPSCECNDCFAGPDCSLPLPDCVADAISGDPLLFEAYWRKNSDLGAVVIPAWYRMGYQTRDVTSMPYTEALVASIRELHAMVGNAVTEGRYIAFGTGSTQLINAVIHSLALQDPGRVTPVVSKAPYYNAYYTQTEYFKSPFYSFSGEPDRKVGQQGPAQIEVIASPNNPTTQIQEVPQNVSGHVVYDHAYYWPHLTPITKAVDYDIMLFTLSKLTGHAGSRIGWVILKDFDLYTKVLRYADVSTIGLGHEAQLRASQLIRTIIDGYSEGNSGREGIFHFAHDVLQSRWAKLQAIFQNVSRFSLQELKPGYCSFFKRVSDPSPGYAWIRCNREEDADCSAVLLSAGIIGRAGPIFGTTPRYVRLSLLKRASHFDNLADHLLKLVAQS</sequence>
<keyword evidence="9" id="KW-1185">Reference proteome</keyword>
<dbReference type="Gene3D" id="3.40.640.10">
    <property type="entry name" value="Type I PLP-dependent aspartate aminotransferase-like (Major domain)"/>
    <property type="match status" value="1"/>
</dbReference>
<dbReference type="EMBL" id="ABEU02000005">
    <property type="protein sequence ID" value="PNR54439.1"/>
    <property type="molecule type" value="Genomic_DNA"/>
</dbReference>
<dbReference type="STRING" id="3218.A9RR67"/>
<evidence type="ECO:0000259" key="5">
    <source>
        <dbReference type="Pfam" id="PF04863"/>
    </source>
</evidence>
<organism evidence="7">
    <name type="scientific">Physcomitrium patens</name>
    <name type="common">Spreading-leaved earth moss</name>
    <name type="synonym">Physcomitrella patens</name>
    <dbReference type="NCBI Taxonomy" id="3218"/>
    <lineage>
        <taxon>Eukaryota</taxon>
        <taxon>Viridiplantae</taxon>
        <taxon>Streptophyta</taxon>
        <taxon>Embryophyta</taxon>
        <taxon>Bryophyta</taxon>
        <taxon>Bryophytina</taxon>
        <taxon>Bryopsida</taxon>
        <taxon>Funariidae</taxon>
        <taxon>Funariales</taxon>
        <taxon>Funariaceae</taxon>
        <taxon>Physcomitrium</taxon>
    </lineage>
</organism>
<dbReference type="HOGENOM" id="CLU_036760_2_0_1"/>
<gene>
    <name evidence="8" type="primary">LOC112282630</name>
    <name evidence="7" type="ORF">PHYPA_008116</name>
</gene>
<dbReference type="Pfam" id="PF04864">
    <property type="entry name" value="Alliinase_C"/>
    <property type="match status" value="1"/>
</dbReference>
<accession>A9RR67</accession>
<dbReference type="GeneID" id="112282630"/>
<reference evidence="8" key="3">
    <citation type="submission" date="2020-12" db="UniProtKB">
        <authorList>
            <consortium name="EnsemblPlants"/>
        </authorList>
    </citation>
    <scope>IDENTIFICATION</scope>
</reference>